<dbReference type="InterPro" id="IPR008969">
    <property type="entry name" value="CarboxyPept-like_regulatory"/>
</dbReference>
<evidence type="ECO:0000256" key="2">
    <source>
        <dbReference type="SAM" id="SignalP"/>
    </source>
</evidence>
<feature type="chain" id="PRO_5046645089" evidence="2">
    <location>
        <begin position="23"/>
        <end position="201"/>
    </location>
</feature>
<comment type="subcellular location">
    <subcellularLocation>
        <location evidence="1">Periplasm</location>
    </subcellularLocation>
</comment>
<keyword evidence="2" id="KW-0732">Signal</keyword>
<dbReference type="InterPro" id="IPR008972">
    <property type="entry name" value="Cupredoxin"/>
</dbReference>
<keyword evidence="4" id="KW-1185">Reference proteome</keyword>
<dbReference type="InterPro" id="IPR034242">
    <property type="entry name" value="MauL"/>
</dbReference>
<reference evidence="3 4" key="1">
    <citation type="submission" date="2023-10" db="EMBL/GenBank/DDBJ databases">
        <title>Bacteria for the degradation of biodegradable plastic PBAT(Polybutylene adipate terephthalate).</title>
        <authorList>
            <person name="Weon H.-Y."/>
            <person name="Yeon J."/>
        </authorList>
    </citation>
    <scope>NUCLEOTIDE SEQUENCE [LARGE SCALE GENOMIC DNA]</scope>
    <source>
        <strain evidence="3 4">SBD 7-3</strain>
    </source>
</reference>
<accession>A0ABZ0CUZ6</accession>
<name>A0ABZ0CUZ6_9BURK</name>
<feature type="signal peptide" evidence="2">
    <location>
        <begin position="1"/>
        <end position="22"/>
    </location>
</feature>
<dbReference type="EMBL" id="CP136336">
    <property type="protein sequence ID" value="WOB08785.1"/>
    <property type="molecule type" value="Genomic_DNA"/>
</dbReference>
<dbReference type="SUPFAM" id="SSF49503">
    <property type="entry name" value="Cupredoxins"/>
    <property type="match status" value="1"/>
</dbReference>
<evidence type="ECO:0000256" key="1">
    <source>
        <dbReference type="ARBA" id="ARBA00004418"/>
    </source>
</evidence>
<dbReference type="Proteomes" id="UP001303946">
    <property type="component" value="Chromosome"/>
</dbReference>
<protein>
    <submittedName>
        <fullName evidence="3">Methylamine utilization protein</fullName>
    </submittedName>
</protein>
<dbReference type="SUPFAM" id="SSF49464">
    <property type="entry name" value="Carboxypeptidase regulatory domain-like"/>
    <property type="match status" value="1"/>
</dbReference>
<evidence type="ECO:0000313" key="3">
    <source>
        <dbReference type="EMBL" id="WOB08785.1"/>
    </source>
</evidence>
<gene>
    <name evidence="3" type="ORF">RXV79_01710</name>
</gene>
<dbReference type="Gene3D" id="2.60.40.420">
    <property type="entry name" value="Cupredoxins - blue copper proteins"/>
    <property type="match status" value="1"/>
</dbReference>
<evidence type="ECO:0000313" key="4">
    <source>
        <dbReference type="Proteomes" id="UP001303946"/>
    </source>
</evidence>
<dbReference type="RefSeq" id="WP_316701642.1">
    <property type="nucleotide sequence ID" value="NZ_CP136336.1"/>
</dbReference>
<organism evidence="3 4">
    <name type="scientific">Piscinibacter gummiphilus</name>
    <dbReference type="NCBI Taxonomy" id="946333"/>
    <lineage>
        <taxon>Bacteria</taxon>
        <taxon>Pseudomonadati</taxon>
        <taxon>Pseudomonadota</taxon>
        <taxon>Betaproteobacteria</taxon>
        <taxon>Burkholderiales</taxon>
        <taxon>Sphaerotilaceae</taxon>
        <taxon>Piscinibacter</taxon>
    </lineage>
</organism>
<sequence>MPRIPLAFVLAFSVLVPALAHAAVHVAVTDEGGRPLADAVVMLDATGPRPPVKPMPMVEIAQAQRKFNPSLTVVTVGTPVSFPNFDTVRHHVYSFSPIKTFELKLYAGVPAKPIVFDKPGAAVLGCNIHDRMAAWVVVVDTPYFARTDAQGQVRLEGVPPGPYRLRAWHAGVPAGKEPAPVAFTVAGGDARAQLSLPAAPL</sequence>
<dbReference type="CDD" id="cd04221">
    <property type="entry name" value="MauL"/>
    <property type="match status" value="1"/>
</dbReference>
<proteinExistence type="predicted"/>